<dbReference type="InterPro" id="IPR013785">
    <property type="entry name" value="Aldolase_TIM"/>
</dbReference>
<dbReference type="STRING" id="1830138.SAMN05443507_104142"/>
<dbReference type="PANTHER" id="PTHR42894">
    <property type="entry name" value="N-(5'-PHOSPHORIBOSYL)ANTHRANILATE ISOMERASE"/>
    <property type="match status" value="1"/>
</dbReference>
<keyword evidence="7 9" id="KW-0057">Aromatic amino acid biosynthesis</keyword>
<dbReference type="Gene3D" id="3.20.20.70">
    <property type="entry name" value="Aldolase class I"/>
    <property type="match status" value="1"/>
</dbReference>
<dbReference type="Proteomes" id="UP000184016">
    <property type="component" value="Unassembled WGS sequence"/>
</dbReference>
<dbReference type="GO" id="GO:0004640">
    <property type="term" value="F:phosphoribosylanthranilate isomerase activity"/>
    <property type="evidence" value="ECO:0007669"/>
    <property type="project" value="UniProtKB-UniRule"/>
</dbReference>
<dbReference type="Pfam" id="PF00697">
    <property type="entry name" value="PRAI"/>
    <property type="match status" value="1"/>
</dbReference>
<evidence type="ECO:0000256" key="7">
    <source>
        <dbReference type="ARBA" id="ARBA00023141"/>
    </source>
</evidence>
<comment type="similarity">
    <text evidence="9">Belongs to the TrpF family.</text>
</comment>
<organism evidence="11 12">
    <name type="scientific">Alicyclobacillus tolerans</name>
    <dbReference type="NCBI Taxonomy" id="90970"/>
    <lineage>
        <taxon>Bacteria</taxon>
        <taxon>Bacillati</taxon>
        <taxon>Bacillota</taxon>
        <taxon>Bacilli</taxon>
        <taxon>Bacillales</taxon>
        <taxon>Alicyclobacillaceae</taxon>
        <taxon>Alicyclobacillus</taxon>
    </lineage>
</organism>
<name>A0A1M6MQ66_9BACL</name>
<evidence type="ECO:0000256" key="9">
    <source>
        <dbReference type="HAMAP-Rule" id="MF_00135"/>
    </source>
</evidence>
<sequence>MIRPKVKICGLKAGDNLDFAQHPLVSHIGFVQVQASRRYIDPDDAKVMVQALEHQVQAVGVFANQSVEEVIERCHRAGFTVAQLHGQESLQDCEEIRRHGLQVWKAISVSTSDSSGQVQAAIEHYRSATDALLLDAAAPNSSEGVTGGWGKSFDWHLLPQILRFFPGDPIWIAGGLRPDNVSHLLSVTIPYGLDVSSGVEIGGRKSSEKIAVFLERVNSFVHTNKLS</sequence>
<dbReference type="HAMAP" id="MF_00135">
    <property type="entry name" value="PRAI"/>
    <property type="match status" value="1"/>
</dbReference>
<evidence type="ECO:0000256" key="4">
    <source>
        <dbReference type="ARBA" id="ARBA00022272"/>
    </source>
</evidence>
<keyword evidence="12" id="KW-1185">Reference proteome</keyword>
<dbReference type="InterPro" id="IPR001240">
    <property type="entry name" value="PRAI_dom"/>
</dbReference>
<dbReference type="EC" id="5.3.1.24" evidence="3 9"/>
<keyword evidence="8 9" id="KW-0413">Isomerase</keyword>
<dbReference type="EMBL" id="FRAF01000004">
    <property type="protein sequence ID" value="SHJ85574.1"/>
    <property type="molecule type" value="Genomic_DNA"/>
</dbReference>
<keyword evidence="6 9" id="KW-0822">Tryptophan biosynthesis</keyword>
<evidence type="ECO:0000259" key="10">
    <source>
        <dbReference type="Pfam" id="PF00697"/>
    </source>
</evidence>
<dbReference type="PANTHER" id="PTHR42894:SF1">
    <property type="entry name" value="N-(5'-PHOSPHORIBOSYL)ANTHRANILATE ISOMERASE"/>
    <property type="match status" value="1"/>
</dbReference>
<dbReference type="RefSeq" id="WP_072873213.1">
    <property type="nucleotide sequence ID" value="NZ_FRAF01000004.1"/>
</dbReference>
<dbReference type="InterPro" id="IPR044643">
    <property type="entry name" value="TrpF_fam"/>
</dbReference>
<dbReference type="GO" id="GO:0000162">
    <property type="term" value="P:L-tryptophan biosynthetic process"/>
    <property type="evidence" value="ECO:0007669"/>
    <property type="project" value="UniProtKB-UniRule"/>
</dbReference>
<dbReference type="UniPathway" id="UPA00035">
    <property type="reaction ID" value="UER00042"/>
</dbReference>
<protein>
    <recommendedName>
        <fullName evidence="4 9">N-(5'-phosphoribosyl)anthranilate isomerase</fullName>
        <shortName evidence="9">PRAI</shortName>
        <ecNumber evidence="3 9">5.3.1.24</ecNumber>
    </recommendedName>
</protein>
<comment type="catalytic activity">
    <reaction evidence="1 9">
        <text>N-(5-phospho-beta-D-ribosyl)anthranilate = 1-(2-carboxyphenylamino)-1-deoxy-D-ribulose 5-phosphate</text>
        <dbReference type="Rhea" id="RHEA:21540"/>
        <dbReference type="ChEBI" id="CHEBI:18277"/>
        <dbReference type="ChEBI" id="CHEBI:58613"/>
        <dbReference type="EC" id="5.3.1.24"/>
    </reaction>
</comment>
<dbReference type="AlphaFoldDB" id="A0A1M6MQ66"/>
<evidence type="ECO:0000256" key="8">
    <source>
        <dbReference type="ARBA" id="ARBA00023235"/>
    </source>
</evidence>
<evidence type="ECO:0000313" key="12">
    <source>
        <dbReference type="Proteomes" id="UP000184016"/>
    </source>
</evidence>
<accession>A0A1M6MQ66</accession>
<feature type="domain" description="N-(5'phosphoribosyl) anthranilate isomerase (PRAI)" evidence="10">
    <location>
        <begin position="6"/>
        <end position="215"/>
    </location>
</feature>
<evidence type="ECO:0000256" key="6">
    <source>
        <dbReference type="ARBA" id="ARBA00022822"/>
    </source>
</evidence>
<dbReference type="CDD" id="cd00405">
    <property type="entry name" value="PRAI"/>
    <property type="match status" value="1"/>
</dbReference>
<evidence type="ECO:0000256" key="1">
    <source>
        <dbReference type="ARBA" id="ARBA00001164"/>
    </source>
</evidence>
<dbReference type="InterPro" id="IPR011060">
    <property type="entry name" value="RibuloseP-bd_barrel"/>
</dbReference>
<reference evidence="12" key="1">
    <citation type="submission" date="2016-11" db="EMBL/GenBank/DDBJ databases">
        <authorList>
            <person name="Varghese N."/>
            <person name="Submissions S."/>
        </authorList>
    </citation>
    <scope>NUCLEOTIDE SEQUENCE [LARGE SCALE GENOMIC DNA]</scope>
    <source>
        <strain evidence="12">USBA-503</strain>
    </source>
</reference>
<evidence type="ECO:0000313" key="11">
    <source>
        <dbReference type="EMBL" id="SHJ85574.1"/>
    </source>
</evidence>
<dbReference type="SUPFAM" id="SSF51366">
    <property type="entry name" value="Ribulose-phoshate binding barrel"/>
    <property type="match status" value="1"/>
</dbReference>
<gene>
    <name evidence="9" type="primary">trpF</name>
    <name evidence="11" type="ORF">SAMN05443507_104142</name>
</gene>
<comment type="pathway">
    <text evidence="2 9">Amino-acid biosynthesis; L-tryptophan biosynthesis; L-tryptophan from chorismate: step 3/5.</text>
</comment>
<evidence type="ECO:0000256" key="5">
    <source>
        <dbReference type="ARBA" id="ARBA00022605"/>
    </source>
</evidence>
<evidence type="ECO:0000256" key="3">
    <source>
        <dbReference type="ARBA" id="ARBA00012572"/>
    </source>
</evidence>
<dbReference type="OrthoDB" id="9786954at2"/>
<keyword evidence="5 9" id="KW-0028">Amino-acid biosynthesis</keyword>
<evidence type="ECO:0000256" key="2">
    <source>
        <dbReference type="ARBA" id="ARBA00004664"/>
    </source>
</evidence>
<proteinExistence type="inferred from homology"/>